<evidence type="ECO:0000313" key="2">
    <source>
        <dbReference type="EMBL" id="EWY85488.1"/>
    </source>
</evidence>
<name>W9HSB9_FUSOX</name>
<gene>
    <name evidence="2" type="ORF">FOYG_12640</name>
</gene>
<feature type="region of interest" description="Disordered" evidence="1">
    <location>
        <begin position="1"/>
        <end position="33"/>
    </location>
</feature>
<evidence type="ECO:0000313" key="3">
    <source>
        <dbReference type="Proteomes" id="UP000030753"/>
    </source>
</evidence>
<protein>
    <submittedName>
        <fullName evidence="2">Uncharacterized protein</fullName>
    </submittedName>
</protein>
<accession>W9HSB9</accession>
<proteinExistence type="predicted"/>
<dbReference type="AlphaFoldDB" id="W9HSB9"/>
<reference evidence="2 3" key="1">
    <citation type="submission" date="2011-06" db="EMBL/GenBank/DDBJ databases">
        <title>The Genome Sequence of Fusarium oxysporum FOSC 3-a.</title>
        <authorList>
            <consortium name="The Broad Institute Genome Sequencing Platform"/>
            <person name="Ma L.-J."/>
            <person name="Gale L.R."/>
            <person name="Schwartz D.C."/>
            <person name="Zhou S."/>
            <person name="Corby-Kistler H."/>
            <person name="Young S.K."/>
            <person name="Zeng Q."/>
            <person name="Gargeya S."/>
            <person name="Fitzgerald M."/>
            <person name="Haas B."/>
            <person name="Abouelleil A."/>
            <person name="Alvarado L."/>
            <person name="Arachchi H.M."/>
            <person name="Berlin A."/>
            <person name="Brown A."/>
            <person name="Chapman S.B."/>
            <person name="Chen Z."/>
            <person name="Dunbar C."/>
            <person name="Freedman E."/>
            <person name="Gearin G."/>
            <person name="Gellesch M."/>
            <person name="Goldberg J."/>
            <person name="Griggs A."/>
            <person name="Gujja S."/>
            <person name="Heiman D."/>
            <person name="Howarth C."/>
            <person name="Larson L."/>
            <person name="Lui A."/>
            <person name="MacDonald P.J.P."/>
            <person name="Mehta T."/>
            <person name="Montmayeur A."/>
            <person name="Murphy C."/>
            <person name="Neiman D."/>
            <person name="Pearson M."/>
            <person name="Priest M."/>
            <person name="Roberts A."/>
            <person name="Saif S."/>
            <person name="Shea T."/>
            <person name="Shenoy N."/>
            <person name="Sisk P."/>
            <person name="Stolte C."/>
            <person name="Sykes S."/>
            <person name="Wortman J."/>
            <person name="Nusbaum C."/>
            <person name="Birren B."/>
        </authorList>
    </citation>
    <scope>NUCLEOTIDE SEQUENCE [LARGE SCALE GENOMIC DNA]</scope>
    <source>
        <strain evidence="3">FOSC 3-a</strain>
    </source>
</reference>
<sequence length="33" mass="3687">MTGSSWWRAAGAHPEESTIAWSHEEQNGSELML</sequence>
<evidence type="ECO:0000256" key="1">
    <source>
        <dbReference type="SAM" id="MobiDB-lite"/>
    </source>
</evidence>
<dbReference type="EMBL" id="JH717846">
    <property type="protein sequence ID" value="EWY85488.1"/>
    <property type="molecule type" value="Genomic_DNA"/>
</dbReference>
<organism evidence="2 3">
    <name type="scientific">Fusarium oxysporum NRRL 32931</name>
    <dbReference type="NCBI Taxonomy" id="660029"/>
    <lineage>
        <taxon>Eukaryota</taxon>
        <taxon>Fungi</taxon>
        <taxon>Dikarya</taxon>
        <taxon>Ascomycota</taxon>
        <taxon>Pezizomycotina</taxon>
        <taxon>Sordariomycetes</taxon>
        <taxon>Hypocreomycetidae</taxon>
        <taxon>Hypocreales</taxon>
        <taxon>Nectriaceae</taxon>
        <taxon>Fusarium</taxon>
        <taxon>Fusarium oxysporum species complex</taxon>
    </lineage>
</organism>
<dbReference type="Proteomes" id="UP000030753">
    <property type="component" value="Unassembled WGS sequence"/>
</dbReference>
<dbReference type="HOGENOM" id="CLU_3384775_0_0_1"/>